<evidence type="ECO:0000313" key="2">
    <source>
        <dbReference type="EMBL" id="MEQ2281956.1"/>
    </source>
</evidence>
<name>A0ABV0XKM0_9TELE</name>
<keyword evidence="3" id="KW-1185">Reference proteome</keyword>
<reference evidence="2 3" key="1">
    <citation type="submission" date="2021-06" db="EMBL/GenBank/DDBJ databases">
        <authorList>
            <person name="Palmer J.M."/>
        </authorList>
    </citation>
    <scope>NUCLEOTIDE SEQUENCE [LARGE SCALE GENOMIC DNA]</scope>
    <source>
        <strain evidence="2 3">AS_MEX2019</strain>
        <tissue evidence="2">Muscle</tissue>
    </source>
</reference>
<proteinExistence type="predicted"/>
<sequence>MGTTMVQWGWGSVFSDQGTFFYMSSVFPTRTSEARNRTSASRLRFNWTLVSYQDKANKLRQQISSLEAENHLMEQEVNTGKDKLNQKCHKLQDQLAQGRQEVRKEIADFSMQGAAFTKNLQAVITKGEKVLRAAELCNKLQNQQKVLPLSSEGDTHLRNRAEQEVCESAELQELQKHLNSALLHREALRNHNEDLRQENQQLQVLVDRLDDSLEGHLAPLPVLQVQITSVPPAADRRHTVIEAAHIVKYCLLDS</sequence>
<comment type="caution">
    <text evidence="2">The sequence shown here is derived from an EMBL/GenBank/DDBJ whole genome shotgun (WGS) entry which is preliminary data.</text>
</comment>
<dbReference type="EMBL" id="JAHRIP010005339">
    <property type="protein sequence ID" value="MEQ2281956.1"/>
    <property type="molecule type" value="Genomic_DNA"/>
</dbReference>
<gene>
    <name evidence="2" type="ORF">AMECASPLE_035575</name>
</gene>
<dbReference type="Proteomes" id="UP001469553">
    <property type="component" value="Unassembled WGS sequence"/>
</dbReference>
<feature type="coiled-coil region" evidence="1">
    <location>
        <begin position="49"/>
        <end position="101"/>
    </location>
</feature>
<evidence type="ECO:0000256" key="1">
    <source>
        <dbReference type="SAM" id="Coils"/>
    </source>
</evidence>
<organism evidence="2 3">
    <name type="scientific">Ameca splendens</name>
    <dbReference type="NCBI Taxonomy" id="208324"/>
    <lineage>
        <taxon>Eukaryota</taxon>
        <taxon>Metazoa</taxon>
        <taxon>Chordata</taxon>
        <taxon>Craniata</taxon>
        <taxon>Vertebrata</taxon>
        <taxon>Euteleostomi</taxon>
        <taxon>Actinopterygii</taxon>
        <taxon>Neopterygii</taxon>
        <taxon>Teleostei</taxon>
        <taxon>Neoteleostei</taxon>
        <taxon>Acanthomorphata</taxon>
        <taxon>Ovalentaria</taxon>
        <taxon>Atherinomorphae</taxon>
        <taxon>Cyprinodontiformes</taxon>
        <taxon>Goodeidae</taxon>
        <taxon>Ameca</taxon>
    </lineage>
</organism>
<protein>
    <submittedName>
        <fullName evidence="2">Uncharacterized protein</fullName>
    </submittedName>
</protein>
<accession>A0ABV0XKM0</accession>
<keyword evidence="1" id="KW-0175">Coiled coil</keyword>
<evidence type="ECO:0000313" key="3">
    <source>
        <dbReference type="Proteomes" id="UP001469553"/>
    </source>
</evidence>
<feature type="coiled-coil region" evidence="1">
    <location>
        <begin position="171"/>
        <end position="212"/>
    </location>
</feature>